<protein>
    <submittedName>
        <fullName evidence="3">Transcriptional regulator</fullName>
    </submittedName>
</protein>
<dbReference type="PROSITE" id="PS50943">
    <property type="entry name" value="HTH_CROC1"/>
    <property type="match status" value="1"/>
</dbReference>
<dbReference type="SUPFAM" id="SSF47413">
    <property type="entry name" value="lambda repressor-like DNA-binding domains"/>
    <property type="match status" value="1"/>
</dbReference>
<evidence type="ECO:0000313" key="3">
    <source>
        <dbReference type="EMBL" id="OEG22513.1"/>
    </source>
</evidence>
<proteinExistence type="predicted"/>
<sequence length="71" mass="8260">MANHTIIDTTIHVYRAKKRMTQKELADRVGVSKITIINLERLKSIPSLLLVYDVAKVFEVSIEDLFIFEQR</sequence>
<accession>A0A1E5HC81</accession>
<dbReference type="PANTHER" id="PTHR46558:SF7">
    <property type="entry name" value="TRANSCRIPTIONAL REGULATOR"/>
    <property type="match status" value="1"/>
</dbReference>
<dbReference type="PANTHER" id="PTHR46558">
    <property type="entry name" value="TRACRIPTIONAL REGULATORY PROTEIN-RELATED-RELATED"/>
    <property type="match status" value="1"/>
</dbReference>
<evidence type="ECO:0000256" key="1">
    <source>
        <dbReference type="ARBA" id="ARBA00023125"/>
    </source>
</evidence>
<dbReference type="OrthoDB" id="6386941at2"/>
<dbReference type="RefSeq" id="WP_069640049.1">
    <property type="nucleotide sequence ID" value="NZ_JAFBEZ010000025.1"/>
</dbReference>
<dbReference type="InterPro" id="IPR001387">
    <property type="entry name" value="Cro/C1-type_HTH"/>
</dbReference>
<dbReference type="CDD" id="cd00093">
    <property type="entry name" value="HTH_XRE"/>
    <property type="match status" value="1"/>
</dbReference>
<dbReference type="STRING" id="1131292.BCR24_14990"/>
<reference evidence="4" key="1">
    <citation type="submission" date="2016-09" db="EMBL/GenBank/DDBJ databases">
        <authorList>
            <person name="Gulvik C.A."/>
        </authorList>
    </citation>
    <scope>NUCLEOTIDE SEQUENCE [LARGE SCALE GENOMIC DNA]</scope>
    <source>
        <strain evidence="4">LMG 26676</strain>
    </source>
</reference>
<organism evidence="3 4">
    <name type="scientific">Enterococcus ureilyticus</name>
    <dbReference type="NCBI Taxonomy" id="1131292"/>
    <lineage>
        <taxon>Bacteria</taxon>
        <taxon>Bacillati</taxon>
        <taxon>Bacillota</taxon>
        <taxon>Bacilli</taxon>
        <taxon>Lactobacillales</taxon>
        <taxon>Enterococcaceae</taxon>
        <taxon>Enterococcus</taxon>
    </lineage>
</organism>
<dbReference type="Proteomes" id="UP000094469">
    <property type="component" value="Unassembled WGS sequence"/>
</dbReference>
<keyword evidence="4" id="KW-1185">Reference proteome</keyword>
<dbReference type="SMART" id="SM00530">
    <property type="entry name" value="HTH_XRE"/>
    <property type="match status" value="1"/>
</dbReference>
<dbReference type="AlphaFoldDB" id="A0A1E5HC81"/>
<comment type="caution">
    <text evidence="3">The sequence shown here is derived from an EMBL/GenBank/DDBJ whole genome shotgun (WGS) entry which is preliminary data.</text>
</comment>
<gene>
    <name evidence="3" type="ORF">BCR24_14990</name>
</gene>
<evidence type="ECO:0000313" key="4">
    <source>
        <dbReference type="Proteomes" id="UP000094469"/>
    </source>
</evidence>
<name>A0A1E5HC81_9ENTE</name>
<dbReference type="Gene3D" id="1.10.260.40">
    <property type="entry name" value="lambda repressor-like DNA-binding domains"/>
    <property type="match status" value="1"/>
</dbReference>
<dbReference type="EMBL" id="MIKC01000014">
    <property type="protein sequence ID" value="OEG22513.1"/>
    <property type="molecule type" value="Genomic_DNA"/>
</dbReference>
<dbReference type="Pfam" id="PF01381">
    <property type="entry name" value="HTH_3"/>
    <property type="match status" value="1"/>
</dbReference>
<dbReference type="GO" id="GO:0003677">
    <property type="term" value="F:DNA binding"/>
    <property type="evidence" value="ECO:0007669"/>
    <property type="project" value="UniProtKB-KW"/>
</dbReference>
<feature type="domain" description="HTH cro/C1-type" evidence="2">
    <location>
        <begin position="11"/>
        <end position="65"/>
    </location>
</feature>
<keyword evidence="1" id="KW-0238">DNA-binding</keyword>
<dbReference type="InterPro" id="IPR010982">
    <property type="entry name" value="Lambda_DNA-bd_dom_sf"/>
</dbReference>
<evidence type="ECO:0000259" key="2">
    <source>
        <dbReference type="PROSITE" id="PS50943"/>
    </source>
</evidence>